<protein>
    <submittedName>
        <fullName evidence="7">Regulatory protein uhpC</fullName>
    </submittedName>
</protein>
<reference evidence="7 8" key="1">
    <citation type="submission" date="2018-06" db="EMBL/GenBank/DDBJ databases">
        <authorList>
            <consortium name="Pathogen Informatics"/>
            <person name="Doyle S."/>
        </authorList>
    </citation>
    <scope>NUCLEOTIDE SEQUENCE [LARGE SCALE GENOMIC DNA]</scope>
    <source>
        <strain evidence="7 8">NCTC11801</strain>
    </source>
</reference>
<name>A0A379FP97_PRORE</name>
<dbReference type="InterPro" id="IPR020846">
    <property type="entry name" value="MFS_dom"/>
</dbReference>
<dbReference type="SUPFAM" id="SSF103473">
    <property type="entry name" value="MFS general substrate transporter"/>
    <property type="match status" value="1"/>
</dbReference>
<dbReference type="AlphaFoldDB" id="A0A379FP97"/>
<feature type="transmembrane region" description="Helical" evidence="5">
    <location>
        <begin position="12"/>
        <end position="34"/>
    </location>
</feature>
<dbReference type="GO" id="GO:0035435">
    <property type="term" value="P:phosphate ion transmembrane transport"/>
    <property type="evidence" value="ECO:0007669"/>
    <property type="project" value="TreeGrafter"/>
</dbReference>
<organism evidence="7 8">
    <name type="scientific">Providencia rettgeri</name>
    <dbReference type="NCBI Taxonomy" id="587"/>
    <lineage>
        <taxon>Bacteria</taxon>
        <taxon>Pseudomonadati</taxon>
        <taxon>Pseudomonadota</taxon>
        <taxon>Gammaproteobacteria</taxon>
        <taxon>Enterobacterales</taxon>
        <taxon>Morganellaceae</taxon>
        <taxon>Providencia</taxon>
    </lineage>
</organism>
<evidence type="ECO:0000259" key="6">
    <source>
        <dbReference type="PROSITE" id="PS50850"/>
    </source>
</evidence>
<keyword evidence="2 5" id="KW-0812">Transmembrane</keyword>
<dbReference type="GeneID" id="93672500"/>
<dbReference type="InterPro" id="IPR036259">
    <property type="entry name" value="MFS_trans_sf"/>
</dbReference>
<evidence type="ECO:0000256" key="5">
    <source>
        <dbReference type="SAM" id="Phobius"/>
    </source>
</evidence>
<evidence type="ECO:0000313" key="7">
    <source>
        <dbReference type="EMBL" id="SUC30579.1"/>
    </source>
</evidence>
<comment type="subcellular location">
    <subcellularLocation>
        <location evidence="1">Endomembrane system</location>
        <topology evidence="1">Multi-pass membrane protein</topology>
    </subcellularLocation>
</comment>
<dbReference type="Gene3D" id="1.20.1250.20">
    <property type="entry name" value="MFS general substrate transporter like domains"/>
    <property type="match status" value="1"/>
</dbReference>
<accession>A0A379FP97</accession>
<dbReference type="PANTHER" id="PTHR43826">
    <property type="entry name" value="GLUCOSE-6-PHOSPHATE EXCHANGER SLC37A4"/>
    <property type="match status" value="1"/>
</dbReference>
<feature type="transmembrane region" description="Helical" evidence="5">
    <location>
        <begin position="46"/>
        <end position="67"/>
    </location>
</feature>
<sequence length="76" mass="8169">MAAAENSHKNAAGASTGFVSLFAYIGASIAGYPLSIVIEKYQWNGFYSLLLALSIFLILLLIIAMVMTKKKVNIEG</sequence>
<evidence type="ECO:0000256" key="3">
    <source>
        <dbReference type="ARBA" id="ARBA00022989"/>
    </source>
</evidence>
<dbReference type="EMBL" id="UGTZ01000001">
    <property type="protein sequence ID" value="SUC30579.1"/>
    <property type="molecule type" value="Genomic_DNA"/>
</dbReference>
<keyword evidence="4 5" id="KW-0472">Membrane</keyword>
<dbReference type="Proteomes" id="UP000254208">
    <property type="component" value="Unassembled WGS sequence"/>
</dbReference>
<dbReference type="GO" id="GO:0061513">
    <property type="term" value="F:glucose 6-phosphate:phosphate antiporter activity"/>
    <property type="evidence" value="ECO:0007669"/>
    <property type="project" value="TreeGrafter"/>
</dbReference>
<dbReference type="PROSITE" id="PS50850">
    <property type="entry name" value="MFS"/>
    <property type="match status" value="1"/>
</dbReference>
<evidence type="ECO:0000313" key="8">
    <source>
        <dbReference type="Proteomes" id="UP000254208"/>
    </source>
</evidence>
<feature type="domain" description="Major facilitator superfamily (MFS) profile" evidence="6">
    <location>
        <begin position="1"/>
        <end position="71"/>
    </location>
</feature>
<evidence type="ECO:0000256" key="2">
    <source>
        <dbReference type="ARBA" id="ARBA00022692"/>
    </source>
</evidence>
<dbReference type="GO" id="GO:0005886">
    <property type="term" value="C:plasma membrane"/>
    <property type="evidence" value="ECO:0007669"/>
    <property type="project" value="TreeGrafter"/>
</dbReference>
<evidence type="ECO:0000256" key="4">
    <source>
        <dbReference type="ARBA" id="ARBA00023136"/>
    </source>
</evidence>
<gene>
    <name evidence="7" type="primary">uhpC_1</name>
    <name evidence="7" type="ORF">NCTC11801_01509</name>
</gene>
<dbReference type="PANTHER" id="PTHR43826:SF3">
    <property type="entry name" value="GLUCOSE-6-PHOSPHATE EXCHANGER SLC37A4"/>
    <property type="match status" value="1"/>
</dbReference>
<dbReference type="GO" id="GO:0012505">
    <property type="term" value="C:endomembrane system"/>
    <property type="evidence" value="ECO:0007669"/>
    <property type="project" value="UniProtKB-SubCell"/>
</dbReference>
<keyword evidence="3 5" id="KW-1133">Transmembrane helix</keyword>
<dbReference type="InterPro" id="IPR051337">
    <property type="entry name" value="OPA_Antiporter"/>
</dbReference>
<dbReference type="RefSeq" id="WP_371021460.1">
    <property type="nucleotide sequence ID" value="NZ_ABEXOC020000009.1"/>
</dbReference>
<proteinExistence type="predicted"/>
<evidence type="ECO:0000256" key="1">
    <source>
        <dbReference type="ARBA" id="ARBA00004127"/>
    </source>
</evidence>